<organism evidence="1">
    <name type="scientific">Arundo donax</name>
    <name type="common">Giant reed</name>
    <name type="synonym">Donax arundinaceus</name>
    <dbReference type="NCBI Taxonomy" id="35708"/>
    <lineage>
        <taxon>Eukaryota</taxon>
        <taxon>Viridiplantae</taxon>
        <taxon>Streptophyta</taxon>
        <taxon>Embryophyta</taxon>
        <taxon>Tracheophyta</taxon>
        <taxon>Spermatophyta</taxon>
        <taxon>Magnoliopsida</taxon>
        <taxon>Liliopsida</taxon>
        <taxon>Poales</taxon>
        <taxon>Poaceae</taxon>
        <taxon>PACMAD clade</taxon>
        <taxon>Arundinoideae</taxon>
        <taxon>Arundineae</taxon>
        <taxon>Arundo</taxon>
    </lineage>
</organism>
<name>A0A0A9AC45_ARUDO</name>
<sequence length="51" mass="5723">MTPAMQNAMPKTFAVPWNLFKFKDSIPKRTARKKATTGKRLNIADDDVAEA</sequence>
<protein>
    <submittedName>
        <fullName evidence="1">Uncharacterized protein</fullName>
    </submittedName>
</protein>
<reference evidence="1" key="1">
    <citation type="submission" date="2014-09" db="EMBL/GenBank/DDBJ databases">
        <authorList>
            <person name="Magalhaes I.L.F."/>
            <person name="Oliveira U."/>
            <person name="Santos F.R."/>
            <person name="Vidigal T.H.D.A."/>
            <person name="Brescovit A.D."/>
            <person name="Santos A.J."/>
        </authorList>
    </citation>
    <scope>NUCLEOTIDE SEQUENCE</scope>
    <source>
        <tissue evidence="1">Shoot tissue taken approximately 20 cm above the soil surface</tissue>
    </source>
</reference>
<dbReference type="AlphaFoldDB" id="A0A0A9AC45"/>
<evidence type="ECO:0000313" key="1">
    <source>
        <dbReference type="EMBL" id="JAD46555.1"/>
    </source>
</evidence>
<proteinExistence type="predicted"/>
<accession>A0A0A9AC45</accession>
<dbReference type="EMBL" id="GBRH01251340">
    <property type="protein sequence ID" value="JAD46555.1"/>
    <property type="molecule type" value="Transcribed_RNA"/>
</dbReference>
<reference evidence="1" key="2">
    <citation type="journal article" date="2015" name="Data Brief">
        <title>Shoot transcriptome of the giant reed, Arundo donax.</title>
        <authorList>
            <person name="Barrero R.A."/>
            <person name="Guerrero F.D."/>
            <person name="Moolhuijzen P."/>
            <person name="Goolsby J.A."/>
            <person name="Tidwell J."/>
            <person name="Bellgard S.E."/>
            <person name="Bellgard M.I."/>
        </authorList>
    </citation>
    <scope>NUCLEOTIDE SEQUENCE</scope>
    <source>
        <tissue evidence="1">Shoot tissue taken approximately 20 cm above the soil surface</tissue>
    </source>
</reference>